<comment type="caution">
    <text evidence="1">The sequence shown here is derived from an EMBL/GenBank/DDBJ whole genome shotgun (WGS) entry which is preliminary data.</text>
</comment>
<protein>
    <submittedName>
        <fullName evidence="1">Geranylgeranyl pyrophosphate synthase</fullName>
    </submittedName>
</protein>
<evidence type="ECO:0000313" key="2">
    <source>
        <dbReference type="Proteomes" id="UP001152531"/>
    </source>
</evidence>
<organism evidence="1 2">
    <name type="scientific">[Candida] jaroonii</name>
    <dbReference type="NCBI Taxonomy" id="467808"/>
    <lineage>
        <taxon>Eukaryota</taxon>
        <taxon>Fungi</taxon>
        <taxon>Dikarya</taxon>
        <taxon>Ascomycota</taxon>
        <taxon>Saccharomycotina</taxon>
        <taxon>Pichiomycetes</taxon>
        <taxon>Debaryomycetaceae</taxon>
        <taxon>Yamadazyma</taxon>
    </lineage>
</organism>
<keyword evidence="2" id="KW-1185">Reference proteome</keyword>
<sequence length="331" mass="38368">MDQLIKRNDTPLDREDPMTEKIIEPLKYLQNLPGNNRKIRMIFIKAFNELYFHIENEELIQEMNEIVDMLHDCSLLIDDIEDSSEYRRGSPTAHIKFGQPITINCSNLNYFIAINKANNLSRLYTNDRAKQDEISLKVNRVIVDEMLNLHHGQGIEIYWRDNKKTVPIPTELQYLEMAMDKTGGLLRIIVKLLECFVPSESSKHIELSNLIGIIYQLRDDYFNLVSDQYSHMKGVVGEDLIEGKFSFPILHSLNHSTTSPVYDLLYNYSVEQRKAPENQPLILAAITFMKEQSKSLDYTNDLLKAKLKQAEALVEGKGEFIKHIFNQLNDT</sequence>
<accession>A0ACA9YB38</accession>
<dbReference type="Proteomes" id="UP001152531">
    <property type="component" value="Unassembled WGS sequence"/>
</dbReference>
<evidence type="ECO:0000313" key="1">
    <source>
        <dbReference type="EMBL" id="CAH6722046.1"/>
    </source>
</evidence>
<proteinExistence type="predicted"/>
<name>A0ACA9YB38_9ASCO</name>
<gene>
    <name evidence="1" type="ORF">CLIB1444_08S00628</name>
</gene>
<reference evidence="1" key="1">
    <citation type="submission" date="2022-06" db="EMBL/GenBank/DDBJ databases">
        <authorList>
            <person name="Legras J.-L."/>
            <person name="Devillers H."/>
            <person name="Grondin C."/>
        </authorList>
    </citation>
    <scope>NUCLEOTIDE SEQUENCE</scope>
    <source>
        <strain evidence="1">CLIB 1444</strain>
    </source>
</reference>
<dbReference type="EMBL" id="CALSDN010000008">
    <property type="protein sequence ID" value="CAH6722046.1"/>
    <property type="molecule type" value="Genomic_DNA"/>
</dbReference>